<evidence type="ECO:0000256" key="4">
    <source>
        <dbReference type="ARBA" id="ARBA00023163"/>
    </source>
</evidence>
<dbReference type="InterPro" id="IPR036879">
    <property type="entry name" value="TF_MADSbox_sf"/>
</dbReference>
<evidence type="ECO:0000256" key="2">
    <source>
        <dbReference type="ARBA" id="ARBA00023015"/>
    </source>
</evidence>
<reference evidence="7 8" key="1">
    <citation type="submission" date="2024-02" db="EMBL/GenBank/DDBJ databases">
        <title>de novo genome assembly of Solanum bulbocastanum strain 11H21.</title>
        <authorList>
            <person name="Hosaka A.J."/>
        </authorList>
    </citation>
    <scope>NUCLEOTIDE SEQUENCE [LARGE SCALE GENOMIC DNA]</scope>
    <source>
        <tissue evidence="7">Young leaves</tissue>
    </source>
</reference>
<keyword evidence="3" id="KW-0238">DNA-binding</keyword>
<evidence type="ECO:0000313" key="8">
    <source>
        <dbReference type="Proteomes" id="UP001371456"/>
    </source>
</evidence>
<dbReference type="GO" id="GO:0046983">
    <property type="term" value="F:protein dimerization activity"/>
    <property type="evidence" value="ECO:0007669"/>
    <property type="project" value="InterPro"/>
</dbReference>
<dbReference type="EMBL" id="JBANQN010000001">
    <property type="protein sequence ID" value="KAK6804129.1"/>
    <property type="molecule type" value="Genomic_DNA"/>
</dbReference>
<proteinExistence type="predicted"/>
<dbReference type="SUPFAM" id="SSF55455">
    <property type="entry name" value="SRF-like"/>
    <property type="match status" value="1"/>
</dbReference>
<feature type="domain" description="MADS-box" evidence="6">
    <location>
        <begin position="1"/>
        <end position="33"/>
    </location>
</feature>
<dbReference type="AlphaFoldDB" id="A0AAN8U5X0"/>
<keyword evidence="4" id="KW-0804">Transcription</keyword>
<dbReference type="PROSITE" id="PS50066">
    <property type="entry name" value="MADS_BOX_2"/>
    <property type="match status" value="1"/>
</dbReference>
<keyword evidence="8" id="KW-1185">Reference proteome</keyword>
<accession>A0AAN8U5X0</accession>
<evidence type="ECO:0000313" key="7">
    <source>
        <dbReference type="EMBL" id="KAK6804129.1"/>
    </source>
</evidence>
<dbReference type="GO" id="GO:0003677">
    <property type="term" value="F:DNA binding"/>
    <property type="evidence" value="ECO:0007669"/>
    <property type="project" value="UniProtKB-KW"/>
</dbReference>
<dbReference type="InterPro" id="IPR002100">
    <property type="entry name" value="TF_MADSbox"/>
</dbReference>
<evidence type="ECO:0000259" key="6">
    <source>
        <dbReference type="PROSITE" id="PS50066"/>
    </source>
</evidence>
<keyword evidence="5" id="KW-0539">Nucleus</keyword>
<evidence type="ECO:0000256" key="3">
    <source>
        <dbReference type="ARBA" id="ARBA00023125"/>
    </source>
</evidence>
<sequence length="33" mass="3874">MGRKKVKFTFIENNTDRRVSYKKTKKGILNQGS</sequence>
<gene>
    <name evidence="7" type="ORF">RDI58_001913</name>
</gene>
<protein>
    <recommendedName>
        <fullName evidence="6">MADS-box domain-containing protein</fullName>
    </recommendedName>
</protein>
<comment type="caution">
    <text evidence="7">The sequence shown here is derived from an EMBL/GenBank/DDBJ whole genome shotgun (WGS) entry which is preliminary data.</text>
</comment>
<keyword evidence="2" id="KW-0805">Transcription regulation</keyword>
<dbReference type="Proteomes" id="UP001371456">
    <property type="component" value="Unassembled WGS sequence"/>
</dbReference>
<comment type="subcellular location">
    <subcellularLocation>
        <location evidence="1">Nucleus</location>
    </subcellularLocation>
</comment>
<evidence type="ECO:0000256" key="1">
    <source>
        <dbReference type="ARBA" id="ARBA00004123"/>
    </source>
</evidence>
<organism evidence="7 8">
    <name type="scientific">Solanum bulbocastanum</name>
    <name type="common">Wild potato</name>
    <dbReference type="NCBI Taxonomy" id="147425"/>
    <lineage>
        <taxon>Eukaryota</taxon>
        <taxon>Viridiplantae</taxon>
        <taxon>Streptophyta</taxon>
        <taxon>Embryophyta</taxon>
        <taxon>Tracheophyta</taxon>
        <taxon>Spermatophyta</taxon>
        <taxon>Magnoliopsida</taxon>
        <taxon>eudicotyledons</taxon>
        <taxon>Gunneridae</taxon>
        <taxon>Pentapetalae</taxon>
        <taxon>asterids</taxon>
        <taxon>lamiids</taxon>
        <taxon>Solanales</taxon>
        <taxon>Solanaceae</taxon>
        <taxon>Solanoideae</taxon>
        <taxon>Solaneae</taxon>
        <taxon>Solanum</taxon>
    </lineage>
</organism>
<dbReference type="GO" id="GO:0005634">
    <property type="term" value="C:nucleus"/>
    <property type="evidence" value="ECO:0007669"/>
    <property type="project" value="UniProtKB-SubCell"/>
</dbReference>
<name>A0AAN8U5X0_SOLBU</name>
<evidence type="ECO:0000256" key="5">
    <source>
        <dbReference type="ARBA" id="ARBA00023242"/>
    </source>
</evidence>